<dbReference type="Pfam" id="PF25600">
    <property type="entry name" value="TRIM_CC"/>
    <property type="match status" value="1"/>
</dbReference>
<protein>
    <recommendedName>
        <fullName evidence="11">Tripartite motif-containing protein 16</fullName>
    </recommendedName>
</protein>
<dbReference type="GO" id="GO:0008270">
    <property type="term" value="F:zinc ion binding"/>
    <property type="evidence" value="ECO:0007669"/>
    <property type="project" value="UniProtKB-KW"/>
</dbReference>
<dbReference type="InterPro" id="IPR003879">
    <property type="entry name" value="Butyrophylin_SPRY"/>
</dbReference>
<evidence type="ECO:0000259" key="8">
    <source>
        <dbReference type="PROSITE" id="PS50188"/>
    </source>
</evidence>
<dbReference type="Gene3D" id="4.10.830.40">
    <property type="match status" value="1"/>
</dbReference>
<dbReference type="InterPro" id="IPR043136">
    <property type="entry name" value="B30.2/SPRY_sf"/>
</dbReference>
<sequence length="630" mass="70759">MADTAAVAAPVSQQQCAVCSGALTAACPHSVCGSCLGDKNEGCPKCLQSSDKPKPEPKQNGTEAETPEIKSKEEQDPKTTGEIKIQEDLKESEDPKKPEEEKKEGPPQTNGEKEEVKEEEVKEEPLGPDDVVCDSCIESPCRALKSCLTCLVSYCEAHLRPHLENPKFQNHRLVEPLRDIERRTCESHKWPLELFCCADSCCVCQDCVTEEHKGHNTIPVVEARSRIEKELRDKQTEMGKTVSAAENAINKLQLNTVTIESSVTEVKAVIETQFEELQAVMERAKREVTEILEADEKQALRQADGIRVHLEQRCTELKKTQVQVEKLSKNKNDVDFLQEYSEWKKEATDNSLPGVSIGLMDRLTSFSSVIVESTHELCAMLVSSYIEKVKETCKNDKMGIKTTVHEIVAAKQNMTIPDPVTHTDFLKYSTNVSFDAETAHKFLRLTEENRKVTNTTPWQHPYPDVPDRFENWRQVLATESFYLGRHYFEVDISGEGTHLGLTYKSIDRKGNESNSCITGNNFSWCLQWNGRTFSAWHSDVETPLNVEKFTRIGVYVDYSRGLLAFYGVNDAMTLIHKYKAEFLEPIYPAFWLSKKENIVALVAPGELLRLKSPSPPTSPANGAIVPKTAA</sequence>
<dbReference type="SUPFAM" id="SSF57845">
    <property type="entry name" value="B-box zinc-binding domain"/>
    <property type="match status" value="1"/>
</dbReference>
<keyword evidence="1" id="KW-0479">Metal-binding</keyword>
<dbReference type="InterPro" id="IPR003877">
    <property type="entry name" value="SPRY_dom"/>
</dbReference>
<dbReference type="PRINTS" id="PR01407">
    <property type="entry name" value="BUTYPHLNCDUF"/>
</dbReference>
<dbReference type="EMBL" id="JBIYXZ010002080">
    <property type="protein sequence ID" value="KAL3051889.1"/>
    <property type="molecule type" value="Genomic_DNA"/>
</dbReference>
<feature type="region of interest" description="Disordered" evidence="6">
    <location>
        <begin position="45"/>
        <end position="126"/>
    </location>
</feature>
<dbReference type="InterPro" id="IPR006574">
    <property type="entry name" value="PRY"/>
</dbReference>
<dbReference type="AlphaFoldDB" id="A0ABD2GCT8"/>
<evidence type="ECO:0000256" key="5">
    <source>
        <dbReference type="SAM" id="Coils"/>
    </source>
</evidence>
<dbReference type="Pfam" id="PF13765">
    <property type="entry name" value="PRY"/>
    <property type="match status" value="1"/>
</dbReference>
<dbReference type="Gene3D" id="2.60.120.920">
    <property type="match status" value="1"/>
</dbReference>
<dbReference type="SUPFAM" id="SSF49899">
    <property type="entry name" value="Concanavalin A-like lectins/glucanases"/>
    <property type="match status" value="1"/>
</dbReference>
<dbReference type="CDD" id="cd19769">
    <property type="entry name" value="Bbox2_TRIM16-like"/>
    <property type="match status" value="1"/>
</dbReference>
<dbReference type="Proteomes" id="UP001619887">
    <property type="component" value="Unassembled WGS sequence"/>
</dbReference>
<dbReference type="InterPro" id="IPR051051">
    <property type="entry name" value="E3_ubiq-ligase_TRIM/RNF"/>
</dbReference>
<evidence type="ECO:0000313" key="10">
    <source>
        <dbReference type="Proteomes" id="UP001619887"/>
    </source>
</evidence>
<dbReference type="PROSITE" id="PS50188">
    <property type="entry name" value="B302_SPRY"/>
    <property type="match status" value="1"/>
</dbReference>
<dbReference type="SMART" id="SM00589">
    <property type="entry name" value="PRY"/>
    <property type="match status" value="1"/>
</dbReference>
<keyword evidence="5" id="KW-0175">Coiled coil</keyword>
<dbReference type="GO" id="GO:0005737">
    <property type="term" value="C:cytoplasm"/>
    <property type="evidence" value="ECO:0007669"/>
    <property type="project" value="UniProtKB-ARBA"/>
</dbReference>
<feature type="coiled-coil region" evidence="5">
    <location>
        <begin position="267"/>
        <end position="294"/>
    </location>
</feature>
<proteinExistence type="predicted"/>
<dbReference type="InterPro" id="IPR000315">
    <property type="entry name" value="Znf_B-box"/>
</dbReference>
<organism evidence="9 10">
    <name type="scientific">Pagothenia borchgrevinki</name>
    <name type="common">Bald rockcod</name>
    <name type="synonym">Trematomus borchgrevinki</name>
    <dbReference type="NCBI Taxonomy" id="8213"/>
    <lineage>
        <taxon>Eukaryota</taxon>
        <taxon>Metazoa</taxon>
        <taxon>Chordata</taxon>
        <taxon>Craniata</taxon>
        <taxon>Vertebrata</taxon>
        <taxon>Euteleostomi</taxon>
        <taxon>Actinopterygii</taxon>
        <taxon>Neopterygii</taxon>
        <taxon>Teleostei</taxon>
        <taxon>Neoteleostei</taxon>
        <taxon>Acanthomorphata</taxon>
        <taxon>Eupercaria</taxon>
        <taxon>Perciformes</taxon>
        <taxon>Notothenioidei</taxon>
        <taxon>Nototheniidae</taxon>
        <taxon>Pagothenia</taxon>
    </lineage>
</organism>
<dbReference type="Pfam" id="PF00622">
    <property type="entry name" value="SPRY"/>
    <property type="match status" value="1"/>
</dbReference>
<keyword evidence="10" id="KW-1185">Reference proteome</keyword>
<evidence type="ECO:0000256" key="4">
    <source>
        <dbReference type="PROSITE-ProRule" id="PRU00024"/>
    </source>
</evidence>
<dbReference type="InterPro" id="IPR058030">
    <property type="entry name" value="TRIM8/14/16/25/29/45/65_CC"/>
</dbReference>
<keyword evidence="2 4" id="KW-0863">Zinc-finger</keyword>
<evidence type="ECO:0008006" key="11">
    <source>
        <dbReference type="Google" id="ProtNLM"/>
    </source>
</evidence>
<dbReference type="SMART" id="SM00449">
    <property type="entry name" value="SPRY"/>
    <property type="match status" value="1"/>
</dbReference>
<dbReference type="PROSITE" id="PS50119">
    <property type="entry name" value="ZF_BBOX"/>
    <property type="match status" value="1"/>
</dbReference>
<comment type="caution">
    <text evidence="9">The sequence shown here is derived from an EMBL/GenBank/DDBJ whole genome shotgun (WGS) entry which is preliminary data.</text>
</comment>
<evidence type="ECO:0000256" key="6">
    <source>
        <dbReference type="SAM" id="MobiDB-lite"/>
    </source>
</evidence>
<reference evidence="9 10" key="1">
    <citation type="journal article" date="2022" name="G3 (Bethesda)">
        <title>Evaluating Illumina-, Nanopore-, and PacBio-based genome assembly strategies with the bald notothen, Trematomus borchgrevinki.</title>
        <authorList>
            <person name="Rayamajhi N."/>
            <person name="Cheng C.C."/>
            <person name="Catchen J.M."/>
        </authorList>
    </citation>
    <scope>NUCLEOTIDE SEQUENCE [LARGE SCALE GENOMIC DNA]</scope>
    <source>
        <strain evidence="9">AGRC-2024</strain>
    </source>
</reference>
<evidence type="ECO:0000256" key="1">
    <source>
        <dbReference type="ARBA" id="ARBA00022723"/>
    </source>
</evidence>
<dbReference type="CDD" id="cd12890">
    <property type="entry name" value="SPRY_PRY_TRIM16"/>
    <property type="match status" value="1"/>
</dbReference>
<dbReference type="InterPro" id="IPR001870">
    <property type="entry name" value="B30.2/SPRY"/>
</dbReference>
<dbReference type="PANTHER" id="PTHR25465">
    <property type="entry name" value="B-BOX DOMAIN CONTAINING"/>
    <property type="match status" value="1"/>
</dbReference>
<evidence type="ECO:0000256" key="3">
    <source>
        <dbReference type="ARBA" id="ARBA00022833"/>
    </source>
</evidence>
<dbReference type="Pfam" id="PF00643">
    <property type="entry name" value="zf-B_box"/>
    <property type="match status" value="1"/>
</dbReference>
<reference evidence="9 10" key="2">
    <citation type="journal article" date="2024" name="G3 (Bethesda)">
        <title>The genome of the cryopelagic Antarctic bald notothen, Trematomus borchgrevinki.</title>
        <authorList>
            <person name="Rayamajhi N."/>
            <person name="Rivera-Colon A.G."/>
            <person name="Minhas B.F."/>
            <person name="Cheng C.C."/>
            <person name="Catchen J.M."/>
        </authorList>
    </citation>
    <scope>NUCLEOTIDE SEQUENCE [LARGE SCALE GENOMIC DNA]</scope>
    <source>
        <strain evidence="9">AGRC-2024</strain>
    </source>
</reference>
<dbReference type="PANTHER" id="PTHR25465:SF10">
    <property type="entry name" value="TRIPARTITE MOTIF-CONTAINING PROTEIN 16-RELATED"/>
    <property type="match status" value="1"/>
</dbReference>
<dbReference type="InterPro" id="IPR017907">
    <property type="entry name" value="Znf_RING_CS"/>
</dbReference>
<evidence type="ECO:0000259" key="7">
    <source>
        <dbReference type="PROSITE" id="PS50119"/>
    </source>
</evidence>
<dbReference type="Gene3D" id="3.30.160.60">
    <property type="entry name" value="Classic Zinc Finger"/>
    <property type="match status" value="1"/>
</dbReference>
<feature type="domain" description="B30.2/SPRY" evidence="8">
    <location>
        <begin position="412"/>
        <end position="608"/>
    </location>
</feature>
<dbReference type="PROSITE" id="PS00518">
    <property type="entry name" value="ZF_RING_1"/>
    <property type="match status" value="1"/>
</dbReference>
<dbReference type="InterPro" id="IPR013320">
    <property type="entry name" value="ConA-like_dom_sf"/>
</dbReference>
<feature type="domain" description="B box-type" evidence="7">
    <location>
        <begin position="180"/>
        <end position="220"/>
    </location>
</feature>
<keyword evidence="3" id="KW-0862">Zinc</keyword>
<feature type="compositionally biased region" description="Basic and acidic residues" evidence="6">
    <location>
        <begin position="67"/>
        <end position="125"/>
    </location>
</feature>
<accession>A0ABD2GCT8</accession>
<name>A0ABD2GCT8_PAGBO</name>
<gene>
    <name evidence="9" type="ORF">OYC64_002003</name>
</gene>
<evidence type="ECO:0000256" key="2">
    <source>
        <dbReference type="ARBA" id="ARBA00022771"/>
    </source>
</evidence>
<dbReference type="SMART" id="SM00336">
    <property type="entry name" value="BBOX"/>
    <property type="match status" value="2"/>
</dbReference>
<evidence type="ECO:0000313" key="9">
    <source>
        <dbReference type="EMBL" id="KAL3051889.1"/>
    </source>
</evidence>